<evidence type="ECO:0000313" key="3">
    <source>
        <dbReference type="Proteomes" id="UP000232722"/>
    </source>
</evidence>
<dbReference type="AlphaFoldDB" id="A0A2N0NNR6"/>
<dbReference type="VEuPathDB" id="FungiDB:FUN_019077"/>
<dbReference type="InterPro" id="IPR001660">
    <property type="entry name" value="SAM"/>
</dbReference>
<organism evidence="2 3">
    <name type="scientific">Rhizophagus irregularis</name>
    <dbReference type="NCBI Taxonomy" id="588596"/>
    <lineage>
        <taxon>Eukaryota</taxon>
        <taxon>Fungi</taxon>
        <taxon>Fungi incertae sedis</taxon>
        <taxon>Mucoromycota</taxon>
        <taxon>Glomeromycotina</taxon>
        <taxon>Glomeromycetes</taxon>
        <taxon>Glomerales</taxon>
        <taxon>Glomeraceae</taxon>
        <taxon>Rhizophagus</taxon>
    </lineage>
</organism>
<dbReference type="EMBL" id="LLXJ01004042">
    <property type="protein sequence ID" value="PKB96230.1"/>
    <property type="molecule type" value="Genomic_DNA"/>
</dbReference>
<proteinExistence type="predicted"/>
<sequence>MTDDTLIIKPANIISKVDIWLTDISEPSNFSHFITEIVYYINGWWITRSIDLRHHHPVEYITIQNPPSNLPTYRFFLDIYIDKFGPFRNAYHAIGGIYLQIGNMKQILRQKLKNHFLYGFIPYAAASDEVLQPIIKDIQELEQGNEQAGVKNHNAYYGCRNCMIHHNNLHDISFDIAKYGRYHHKTTLQFAEVRNTQTQTERDFLTMEYGIRENPSVFDNVMRDRHLQCPHDAFHCIGGIVKEMLQATFEILTAVGEEEFLKTWRNFEFPSTWSRQQNPITHLGSYFFSDYLRLSMIMPFLINRAITNVTLLNKPFTEHLIKVYNITKNQVIDRLLNLWVSFSKMVYLVFHKKFSENCYNNLQQSLMQWAIQVAKIFPNITRLPNFHIQCHFIMHAKNFATLVNTAVPTKEMMHRLYKGIVPHSNKKDIELDFVHRDNCLQTLRFLLDGGTDERYNSIKQFDFNMLSKDYCIHLLLNSWYISPQMIDLEYENDTNISQITCMDESYINMRVQGRYKKNDLRAAGLEGILNDNLFSELECAYQEELNCIKHIASRKVKYFKSISYSIIENNNQIDVNLRVGDIINVLEDISTDTINDGENEATTIVSYARIQAIFLHTKDQLEIPFLILDWFISLNTNDSKLDCSRYRLQRSADHTWRQIYVVKWVDHQPNVHFVHQCRKSGCDNGRHDENNVYYVHSNAINHSLAFSLLSIFTKTSSSNCGIIKFSVVRYDGSSLKFSIIAVFRKVYFEWKYEIGTCFVCQKCLYCGVNLAEGSVCNCEKTLKPTNSSKTKKLQVGHVRNGVYKHNENQNTYNKNNLISIDEKENQTVKTPTKPLNPSKLNNVLNSNSDIPFRFKLVIKTPDLTKPAKAIILEKIPAYFEFDDLVLQKVCKTVGLVVRTKYELSYKAEKGTGAGTILEEEEDFEEFIREYHRLTISDKALLITATVKQKEKAKRKKKSLEISDEDNLNDIDFKKGEIHKKLKEMHECNIHKTGYCYIKDDRHLLLTTLHLSMWTDEIYKNHCNYETPSLHPNFGMANSLKVSTRSSSPTNNNISDNNANYYQQQYVFPPNSHSYYLGWPPYPPPYPPSHLFSYLSSQALSYLPSSSHIQFASTLDFGEARYTIYLQKFEEEEITVSQLAEMNPEVLLNEFGIEIIGRRLNLIKEAKNFL</sequence>
<reference evidence="2 3" key="2">
    <citation type="submission" date="2017-09" db="EMBL/GenBank/DDBJ databases">
        <title>Extensive intraspecific genome diversity in a model arbuscular mycorrhizal fungus.</title>
        <authorList>
            <person name="Chen E.C."/>
            <person name="Morin E."/>
            <person name="Beaudet D."/>
            <person name="Noel J."/>
            <person name="Ndikumana S."/>
            <person name="Charron P."/>
            <person name="St-Onge C."/>
            <person name="Giorgi J."/>
            <person name="Grigoriev I.V."/>
            <person name="Roux C."/>
            <person name="Martin F.M."/>
            <person name="Corradi N."/>
        </authorList>
    </citation>
    <scope>NUCLEOTIDE SEQUENCE [LARGE SCALE GENOMIC DNA]</scope>
    <source>
        <strain evidence="2 3">A5</strain>
    </source>
</reference>
<name>A0A2N0NNR6_9GLOM</name>
<protein>
    <recommendedName>
        <fullName evidence="1">SAM domain-containing protein</fullName>
    </recommendedName>
</protein>
<evidence type="ECO:0000313" key="2">
    <source>
        <dbReference type="EMBL" id="PKB96230.1"/>
    </source>
</evidence>
<dbReference type="VEuPathDB" id="FungiDB:RhiirFUN_006094"/>
<evidence type="ECO:0000259" key="1">
    <source>
        <dbReference type="Pfam" id="PF07647"/>
    </source>
</evidence>
<dbReference type="VEuPathDB" id="FungiDB:RhiirA1_483357"/>
<dbReference type="Proteomes" id="UP000232722">
    <property type="component" value="Unassembled WGS sequence"/>
</dbReference>
<dbReference type="Pfam" id="PF07647">
    <property type="entry name" value="SAM_2"/>
    <property type="match status" value="1"/>
</dbReference>
<feature type="domain" description="SAM" evidence="1">
    <location>
        <begin position="1121"/>
        <end position="1168"/>
    </location>
</feature>
<reference evidence="2 3" key="1">
    <citation type="submission" date="2016-04" db="EMBL/GenBank/DDBJ databases">
        <title>Genome analyses suggest a sexual origin of heterokaryosis in a supposedly ancient asexual fungus.</title>
        <authorList>
            <person name="Ropars J."/>
            <person name="Sedzielewska K."/>
            <person name="Noel J."/>
            <person name="Charron P."/>
            <person name="Farinelli L."/>
            <person name="Marton T."/>
            <person name="Kruger M."/>
            <person name="Pelin A."/>
            <person name="Brachmann A."/>
            <person name="Corradi N."/>
        </authorList>
    </citation>
    <scope>NUCLEOTIDE SEQUENCE [LARGE SCALE GENOMIC DNA]</scope>
    <source>
        <strain evidence="2 3">A5</strain>
    </source>
</reference>
<gene>
    <name evidence="2" type="ORF">RhiirA5_435190</name>
</gene>
<accession>A0A2N0NNR6</accession>
<dbReference type="VEuPathDB" id="FungiDB:RhiirA1_399900"/>
<comment type="caution">
    <text evidence="2">The sequence shown here is derived from an EMBL/GenBank/DDBJ whole genome shotgun (WGS) entry which is preliminary data.</text>
</comment>
<dbReference type="VEuPathDB" id="FungiDB:FUN_022322"/>